<gene>
    <name evidence="2" type="ORF">S01H4_45830</name>
</gene>
<dbReference type="Gene3D" id="3.90.1820.10">
    <property type="entry name" value="AglA-like glucosidase"/>
    <property type="match status" value="1"/>
</dbReference>
<organism evidence="2">
    <name type="scientific">marine sediment metagenome</name>
    <dbReference type="NCBI Taxonomy" id="412755"/>
    <lineage>
        <taxon>unclassified sequences</taxon>
        <taxon>metagenomes</taxon>
        <taxon>ecological metagenomes</taxon>
    </lineage>
</organism>
<comment type="caution">
    <text evidence="2">The sequence shown here is derived from an EMBL/GenBank/DDBJ whole genome shotgun (WGS) entry which is preliminary data.</text>
</comment>
<dbReference type="InterPro" id="IPR001088">
    <property type="entry name" value="Glyco_hydro_4"/>
</dbReference>
<dbReference type="Pfam" id="PF02056">
    <property type="entry name" value="Glyco_hydro_4"/>
    <property type="match status" value="1"/>
</dbReference>
<dbReference type="EMBL" id="BART01025549">
    <property type="protein sequence ID" value="GAH02255.1"/>
    <property type="molecule type" value="Genomic_DNA"/>
</dbReference>
<accession>X1D1X4</accession>
<dbReference type="InterPro" id="IPR036291">
    <property type="entry name" value="NAD(P)-bd_dom_sf"/>
</dbReference>
<keyword evidence="1" id="KW-0520">NAD</keyword>
<proteinExistence type="predicted"/>
<evidence type="ECO:0000256" key="1">
    <source>
        <dbReference type="ARBA" id="ARBA00023027"/>
    </source>
</evidence>
<dbReference type="AlphaFoldDB" id="X1D1X4"/>
<evidence type="ECO:0008006" key="3">
    <source>
        <dbReference type="Google" id="ProtNLM"/>
    </source>
</evidence>
<dbReference type="SUPFAM" id="SSF51735">
    <property type="entry name" value="NAD(P)-binding Rossmann-fold domains"/>
    <property type="match status" value="1"/>
</dbReference>
<dbReference type="GO" id="GO:0004553">
    <property type="term" value="F:hydrolase activity, hydrolyzing O-glycosyl compounds"/>
    <property type="evidence" value="ECO:0007669"/>
    <property type="project" value="InterPro"/>
</dbReference>
<evidence type="ECO:0000313" key="2">
    <source>
        <dbReference type="EMBL" id="GAH02255.1"/>
    </source>
</evidence>
<dbReference type="PRINTS" id="PR00732">
    <property type="entry name" value="GLHYDRLASE4"/>
</dbReference>
<name>X1D1X4_9ZZZZ</name>
<sequence length="130" mass="14713">MVKITFIGAGSLVFGKTLLTDLLMFPALQEDTILCLEDIHVERLDLMFRYVKKFKEDFFDDKDITIEKTTNQRKAIEDAKYVIESIHVGGLDAFKLDVEIPYKYGVSQAVGDTIGPGGVFRFLRATSENK</sequence>
<dbReference type="InterPro" id="IPR053715">
    <property type="entry name" value="GH4_Enzyme_sf"/>
</dbReference>
<dbReference type="GO" id="GO:0005975">
    <property type="term" value="P:carbohydrate metabolic process"/>
    <property type="evidence" value="ECO:0007669"/>
    <property type="project" value="InterPro"/>
</dbReference>
<reference evidence="2" key="1">
    <citation type="journal article" date="2014" name="Front. Microbiol.">
        <title>High frequency of phylogenetically diverse reductive dehalogenase-homologous genes in deep subseafloor sedimentary metagenomes.</title>
        <authorList>
            <person name="Kawai M."/>
            <person name="Futagami T."/>
            <person name="Toyoda A."/>
            <person name="Takaki Y."/>
            <person name="Nishi S."/>
            <person name="Hori S."/>
            <person name="Arai W."/>
            <person name="Tsubouchi T."/>
            <person name="Morono Y."/>
            <person name="Uchiyama I."/>
            <person name="Ito T."/>
            <person name="Fujiyama A."/>
            <person name="Inagaki F."/>
            <person name="Takami H."/>
        </authorList>
    </citation>
    <scope>NUCLEOTIDE SEQUENCE</scope>
    <source>
        <strain evidence="2">Expedition CK06-06</strain>
    </source>
</reference>
<protein>
    <recommendedName>
        <fullName evidence="3">Glycosyl hydrolase family 4 C-terminal domain-containing protein</fullName>
    </recommendedName>
</protein>
<dbReference type="PANTHER" id="PTHR32092">
    <property type="entry name" value="6-PHOSPHO-BETA-GLUCOSIDASE-RELATED"/>
    <property type="match status" value="1"/>
</dbReference>